<reference evidence="4" key="1">
    <citation type="journal article" date="2019" name="Int. J. Syst. Evol. Microbiol.">
        <title>The Global Catalogue of Microorganisms (GCM) 10K type strain sequencing project: providing services to taxonomists for standard genome sequencing and annotation.</title>
        <authorList>
            <consortium name="The Broad Institute Genomics Platform"/>
            <consortium name="The Broad Institute Genome Sequencing Center for Infectious Disease"/>
            <person name="Wu L."/>
            <person name="Ma J."/>
        </authorList>
    </citation>
    <scope>NUCLEOTIDE SEQUENCE [LARGE SCALE GENOMIC DNA]</scope>
    <source>
        <strain evidence="4">CGMCC 1.16275</strain>
    </source>
</reference>
<dbReference type="InterPro" id="IPR019734">
    <property type="entry name" value="TPR_rpt"/>
</dbReference>
<dbReference type="Gene3D" id="1.25.40.10">
    <property type="entry name" value="Tetratricopeptide repeat domain"/>
    <property type="match status" value="1"/>
</dbReference>
<feature type="repeat" description="TPR" evidence="1">
    <location>
        <begin position="197"/>
        <end position="230"/>
    </location>
</feature>
<gene>
    <name evidence="3" type="ORF">ACFSCW_01530</name>
</gene>
<dbReference type="PANTHER" id="PTHR45588">
    <property type="entry name" value="TPR DOMAIN-CONTAINING PROTEIN"/>
    <property type="match status" value="1"/>
</dbReference>
<name>A0ABW4HXW6_9SPHN</name>
<dbReference type="PROSITE" id="PS50005">
    <property type="entry name" value="TPR"/>
    <property type="match status" value="1"/>
</dbReference>
<dbReference type="EMBL" id="JBHUDY010000001">
    <property type="protein sequence ID" value="MFD1610478.1"/>
    <property type="molecule type" value="Genomic_DNA"/>
</dbReference>
<dbReference type="PANTHER" id="PTHR45588:SF1">
    <property type="entry name" value="WW DOMAIN-CONTAINING PROTEIN"/>
    <property type="match status" value="1"/>
</dbReference>
<evidence type="ECO:0000256" key="2">
    <source>
        <dbReference type="SAM" id="SignalP"/>
    </source>
</evidence>
<proteinExistence type="predicted"/>
<evidence type="ECO:0000313" key="4">
    <source>
        <dbReference type="Proteomes" id="UP001597115"/>
    </source>
</evidence>
<dbReference type="Proteomes" id="UP001597115">
    <property type="component" value="Unassembled WGS sequence"/>
</dbReference>
<sequence>MRKLVLGVALLVLSQPAAAARPQDDARQIAAVWTDEQRAAFDAEQRGDAAAALAAAARLEALAASSRPRGPAYVQALLSTAWQVRSQFSTPAELLARPEPTSDQLAVHALWRALRIEAMARGGETGQAHDELLLMRKEALRDKLADSDLPLLRIAEHVAVARIELANRNYRGAAQRFSRAAEIEAKVGASEPPVWHQPLDSSLGAALLKAGDARPALEALTRALARRPDNVWALWGRGQAQKASGNVAGADASMREVDKRWSGDRKWLTLDRL</sequence>
<keyword evidence="4" id="KW-1185">Reference proteome</keyword>
<comment type="caution">
    <text evidence="3">The sequence shown here is derived from an EMBL/GenBank/DDBJ whole genome shotgun (WGS) entry which is preliminary data.</text>
</comment>
<dbReference type="InterPro" id="IPR011990">
    <property type="entry name" value="TPR-like_helical_dom_sf"/>
</dbReference>
<protein>
    <submittedName>
        <fullName evidence="3">Tetratricopeptide repeat protein</fullName>
    </submittedName>
</protein>
<feature type="signal peptide" evidence="2">
    <location>
        <begin position="1"/>
        <end position="19"/>
    </location>
</feature>
<feature type="chain" id="PRO_5047108829" evidence="2">
    <location>
        <begin position="20"/>
        <end position="273"/>
    </location>
</feature>
<evidence type="ECO:0000256" key="1">
    <source>
        <dbReference type="PROSITE-ProRule" id="PRU00339"/>
    </source>
</evidence>
<accession>A0ABW4HXW6</accession>
<organism evidence="3 4">
    <name type="scientific">Sphingomonas tabacisoli</name>
    <dbReference type="NCBI Taxonomy" id="2249466"/>
    <lineage>
        <taxon>Bacteria</taxon>
        <taxon>Pseudomonadati</taxon>
        <taxon>Pseudomonadota</taxon>
        <taxon>Alphaproteobacteria</taxon>
        <taxon>Sphingomonadales</taxon>
        <taxon>Sphingomonadaceae</taxon>
        <taxon>Sphingomonas</taxon>
    </lineage>
</organism>
<keyword evidence="2" id="KW-0732">Signal</keyword>
<keyword evidence="1" id="KW-0802">TPR repeat</keyword>
<dbReference type="SUPFAM" id="SSF48452">
    <property type="entry name" value="TPR-like"/>
    <property type="match status" value="1"/>
</dbReference>
<dbReference type="RefSeq" id="WP_380886176.1">
    <property type="nucleotide sequence ID" value="NZ_JBHUDY010000001.1"/>
</dbReference>
<dbReference type="Pfam" id="PF14559">
    <property type="entry name" value="TPR_19"/>
    <property type="match status" value="1"/>
</dbReference>
<evidence type="ECO:0000313" key="3">
    <source>
        <dbReference type="EMBL" id="MFD1610478.1"/>
    </source>
</evidence>